<protein>
    <submittedName>
        <fullName evidence="1">Uncharacterized protein</fullName>
    </submittedName>
</protein>
<proteinExistence type="predicted"/>
<organism evidence="1">
    <name type="scientific">Anguilla anguilla</name>
    <name type="common">European freshwater eel</name>
    <name type="synonym">Muraena anguilla</name>
    <dbReference type="NCBI Taxonomy" id="7936"/>
    <lineage>
        <taxon>Eukaryota</taxon>
        <taxon>Metazoa</taxon>
        <taxon>Chordata</taxon>
        <taxon>Craniata</taxon>
        <taxon>Vertebrata</taxon>
        <taxon>Euteleostomi</taxon>
        <taxon>Actinopterygii</taxon>
        <taxon>Neopterygii</taxon>
        <taxon>Teleostei</taxon>
        <taxon>Anguilliformes</taxon>
        <taxon>Anguillidae</taxon>
        <taxon>Anguilla</taxon>
    </lineage>
</organism>
<accession>A0A0E9SWD7</accession>
<reference evidence="1" key="2">
    <citation type="journal article" date="2015" name="Fish Shellfish Immunol.">
        <title>Early steps in the European eel (Anguilla anguilla)-Vibrio vulnificus interaction in the gills: Role of the RtxA13 toxin.</title>
        <authorList>
            <person name="Callol A."/>
            <person name="Pajuelo D."/>
            <person name="Ebbesson L."/>
            <person name="Teles M."/>
            <person name="MacKenzie S."/>
            <person name="Amaro C."/>
        </authorList>
    </citation>
    <scope>NUCLEOTIDE SEQUENCE</scope>
</reference>
<name>A0A0E9SWD7_ANGAN</name>
<sequence>MSCISVSISNPWSVFPSAFKMSMTQSMKYLLEFQIL</sequence>
<reference evidence="1" key="1">
    <citation type="submission" date="2014-11" db="EMBL/GenBank/DDBJ databases">
        <authorList>
            <person name="Amaro Gonzalez C."/>
        </authorList>
    </citation>
    <scope>NUCLEOTIDE SEQUENCE</scope>
</reference>
<dbReference type="AlphaFoldDB" id="A0A0E9SWD7"/>
<evidence type="ECO:0000313" key="1">
    <source>
        <dbReference type="EMBL" id="JAH45606.1"/>
    </source>
</evidence>
<dbReference type="EMBL" id="GBXM01062971">
    <property type="protein sequence ID" value="JAH45606.1"/>
    <property type="molecule type" value="Transcribed_RNA"/>
</dbReference>